<accession>A0AAJ4XQC2</accession>
<gene>
    <name evidence="2" type="ORF">MEPE_05914</name>
</gene>
<dbReference type="EMBL" id="OAPG01000018">
    <property type="protein sequence ID" value="SNX87204.1"/>
    <property type="molecule type" value="Genomic_DNA"/>
</dbReference>
<feature type="compositionally biased region" description="Low complexity" evidence="1">
    <location>
        <begin position="1"/>
        <end position="19"/>
    </location>
</feature>
<feature type="region of interest" description="Disordered" evidence="1">
    <location>
        <begin position="1"/>
        <end position="26"/>
    </location>
</feature>
<dbReference type="Proteomes" id="UP001294444">
    <property type="component" value="Unassembled WGS sequence"/>
</dbReference>
<protein>
    <submittedName>
        <fullName evidence="2">Uncharacterized protein</fullName>
    </submittedName>
</protein>
<proteinExistence type="predicted"/>
<evidence type="ECO:0000313" key="3">
    <source>
        <dbReference type="Proteomes" id="UP001294444"/>
    </source>
</evidence>
<feature type="region of interest" description="Disordered" evidence="1">
    <location>
        <begin position="333"/>
        <end position="356"/>
    </location>
</feature>
<dbReference type="AlphaFoldDB" id="A0AAJ4XQC2"/>
<evidence type="ECO:0000313" key="2">
    <source>
        <dbReference type="EMBL" id="SNX87204.1"/>
    </source>
</evidence>
<reference evidence="2" key="1">
    <citation type="submission" date="2023-10" db="EMBL/GenBank/DDBJ databases">
        <authorList>
            <person name="Guldener U."/>
        </authorList>
    </citation>
    <scope>NUCLEOTIDE SEQUENCE</scope>
    <source>
        <strain evidence="2">Mp4</strain>
    </source>
</reference>
<comment type="caution">
    <text evidence="2">The sequence shown here is derived from an EMBL/GenBank/DDBJ whole genome shotgun (WGS) entry which is preliminary data.</text>
</comment>
<keyword evidence="3" id="KW-1185">Reference proteome</keyword>
<organism evidence="2 3">
    <name type="scientific">Melanopsichium pennsylvanicum</name>
    <dbReference type="NCBI Taxonomy" id="63383"/>
    <lineage>
        <taxon>Eukaryota</taxon>
        <taxon>Fungi</taxon>
        <taxon>Dikarya</taxon>
        <taxon>Basidiomycota</taxon>
        <taxon>Ustilaginomycotina</taxon>
        <taxon>Ustilaginomycetes</taxon>
        <taxon>Ustilaginales</taxon>
        <taxon>Ustilaginaceae</taxon>
        <taxon>Melanopsichium</taxon>
    </lineage>
</organism>
<name>A0AAJ4XQC2_9BASI</name>
<evidence type="ECO:0000256" key="1">
    <source>
        <dbReference type="SAM" id="MobiDB-lite"/>
    </source>
</evidence>
<sequence length="356" mass="38292">MPSTSNTAPSAASSRPASTQMPAFWADEPVRRSARLRERDPATRAVATPLAVGLEATATSSSAAGEQPLEIVAAEQLVALRSTPRPLEPLFLGNDATGEEEERLEAMEVEESVVGRVSEARGDPVAPLVGPRVPNHLEIALWAESFIAPVLLVFVACGAWPPTWEVSEGSVTAGWLHRLVLLRLTEGCMPWPSWQCARCAKLGIPCFASAFADVLSAGGKGRTPRACVHCHLGGHKKCVRTVRALPTTVYAGDAPPRHLHRGERGVERAHVTGAGGRGLGEVRGIDRDSDGVADPHWAHAMRIIWSASPRSRRVPVLTMIEEYFDRQRRVRSMRSPFEALEPSSVPGPSSAPKSAE</sequence>